<comment type="caution">
    <text evidence="2">The sequence shown here is derived from an EMBL/GenBank/DDBJ whole genome shotgun (WGS) entry which is preliminary data.</text>
</comment>
<dbReference type="InterPro" id="IPR023393">
    <property type="entry name" value="START-like_dom_sf"/>
</dbReference>
<accession>A0A4Y4DXZ8</accession>
<dbReference type="RefSeq" id="WP_141366159.1">
    <property type="nucleotide sequence ID" value="NZ_BAAAJL010000003.1"/>
</dbReference>
<evidence type="ECO:0000259" key="1">
    <source>
        <dbReference type="Pfam" id="PF01370"/>
    </source>
</evidence>
<gene>
    <name evidence="2" type="ORF">AUR04nite_27730</name>
</gene>
<protein>
    <recommendedName>
        <fullName evidence="1">NAD-dependent epimerase/dehydratase domain-containing protein</fullName>
    </recommendedName>
</protein>
<dbReference type="PANTHER" id="PTHR11092:SF0">
    <property type="entry name" value="EPIMERASE FAMILY PROTEIN SDR39U1"/>
    <property type="match status" value="1"/>
</dbReference>
<dbReference type="SUPFAM" id="SSF55961">
    <property type="entry name" value="Bet v1-like"/>
    <property type="match status" value="1"/>
</dbReference>
<keyword evidence="3" id="KW-1185">Reference proteome</keyword>
<sequence>MSSIKKFAHWQRTESQFLAAGADAVYSIVGNLSQTGQWMKVFSFKVHDDQRGVGTKVDLLPPGKIFGMLHQSTAPAGSITRRNQAARMVEFTQPQPGGRMVMRWRVDEVAGGCVLHFTIEIHGPGTTAFKFTIGNALCHDYTVAVARLYRMIAHTAHIKLDAHVVIAGGRGFLGRNLAADLVCRGASVAVLSRTREDYFPTEQFIWDGIHQGTWIGAFHSDRPVHLVNLAGERVDKRNTPQNIAELTDSRVLTTKTLAEAAATQSQLKTWIQSSTTAIFGDAGEAELTESSPIPTGERALPEMTGIASAWEQAFTDAKVNAEHSYILRTSLVMHPDAPLLGPLNMLANVGLGGKLGHGKQWFSWIGMEDWLQVIRCLLGLQEPRIPDGIVHATAPNPLRNEEVMAALRGLAGMPGIPTGSLIPKLGAAVMGNNARVVLTGRKVTSDVLKKAGFIFEETSFSATVGR</sequence>
<feature type="domain" description="NAD-dependent epimerase/dehydratase" evidence="1">
    <location>
        <begin position="164"/>
        <end position="295"/>
    </location>
</feature>
<evidence type="ECO:0000313" key="3">
    <source>
        <dbReference type="Proteomes" id="UP000316612"/>
    </source>
</evidence>
<dbReference type="OrthoDB" id="9801773at2"/>
<proteinExistence type="predicted"/>
<dbReference type="InterPro" id="IPR036291">
    <property type="entry name" value="NAD(P)-bd_dom_sf"/>
</dbReference>
<dbReference type="EMBL" id="BJNY01000017">
    <property type="protein sequence ID" value="GED07241.1"/>
    <property type="molecule type" value="Genomic_DNA"/>
</dbReference>
<organism evidence="2 3">
    <name type="scientific">Glutamicibacter uratoxydans</name>
    <name type="common">Arthrobacter uratoxydans</name>
    <dbReference type="NCBI Taxonomy" id="43667"/>
    <lineage>
        <taxon>Bacteria</taxon>
        <taxon>Bacillati</taxon>
        <taxon>Actinomycetota</taxon>
        <taxon>Actinomycetes</taxon>
        <taxon>Micrococcales</taxon>
        <taxon>Micrococcaceae</taxon>
        <taxon>Glutamicibacter</taxon>
    </lineage>
</organism>
<evidence type="ECO:0000313" key="2">
    <source>
        <dbReference type="EMBL" id="GED07241.1"/>
    </source>
</evidence>
<dbReference type="SUPFAM" id="SSF51735">
    <property type="entry name" value="NAD(P)-binding Rossmann-fold domains"/>
    <property type="match status" value="1"/>
</dbReference>
<name>A0A4Y4DXZ8_GLUUR</name>
<dbReference type="Proteomes" id="UP000316612">
    <property type="component" value="Unassembled WGS sequence"/>
</dbReference>
<dbReference type="Gene3D" id="3.30.530.20">
    <property type="match status" value="1"/>
</dbReference>
<dbReference type="Pfam" id="PF01370">
    <property type="entry name" value="Epimerase"/>
    <property type="match status" value="1"/>
</dbReference>
<reference evidence="2 3" key="1">
    <citation type="submission" date="2019-06" db="EMBL/GenBank/DDBJ databases">
        <title>Whole genome shotgun sequence of Glutamicibacter uratoxydans NBRC 15515.</title>
        <authorList>
            <person name="Hosoyama A."/>
            <person name="Uohara A."/>
            <person name="Ohji S."/>
            <person name="Ichikawa N."/>
        </authorList>
    </citation>
    <scope>NUCLEOTIDE SEQUENCE [LARGE SCALE GENOMIC DNA]</scope>
    <source>
        <strain evidence="2 3">NBRC 15515</strain>
    </source>
</reference>
<dbReference type="InterPro" id="IPR001509">
    <property type="entry name" value="Epimerase_deHydtase"/>
</dbReference>
<dbReference type="PANTHER" id="PTHR11092">
    <property type="entry name" value="SUGAR NUCLEOTIDE EPIMERASE RELATED"/>
    <property type="match status" value="1"/>
</dbReference>
<dbReference type="Gene3D" id="3.40.50.720">
    <property type="entry name" value="NAD(P)-binding Rossmann-like Domain"/>
    <property type="match status" value="1"/>
</dbReference>
<dbReference type="AlphaFoldDB" id="A0A4Y4DXZ8"/>